<dbReference type="KEGG" id="apol:K9D25_01440"/>
<keyword evidence="2" id="KW-1133">Transmembrane helix</keyword>
<evidence type="ECO:0000259" key="3">
    <source>
        <dbReference type="Pfam" id="PF06568"/>
    </source>
</evidence>
<dbReference type="EMBL" id="CP083239">
    <property type="protein sequence ID" value="UOK71424.1"/>
    <property type="molecule type" value="Genomic_DNA"/>
</dbReference>
<dbReference type="AlphaFoldDB" id="A0A9E7CWR7"/>
<feature type="compositionally biased region" description="Polar residues" evidence="1">
    <location>
        <begin position="124"/>
        <end position="134"/>
    </location>
</feature>
<dbReference type="RefSeq" id="WP_244378547.1">
    <property type="nucleotide sequence ID" value="NZ_CP083239.1"/>
</dbReference>
<dbReference type="Pfam" id="PF06568">
    <property type="entry name" value="YjiS-like"/>
    <property type="match status" value="1"/>
</dbReference>
<dbReference type="InterPro" id="IPR009506">
    <property type="entry name" value="YjiS-like"/>
</dbReference>
<evidence type="ECO:0000256" key="2">
    <source>
        <dbReference type="SAM" id="Phobius"/>
    </source>
</evidence>
<accession>A0A9E7CWR7</accession>
<protein>
    <submittedName>
        <fullName evidence="4">DUF1127 domain-containing protein</fullName>
    </submittedName>
</protein>
<feature type="transmembrane region" description="Helical" evidence="2">
    <location>
        <begin position="12"/>
        <end position="34"/>
    </location>
</feature>
<evidence type="ECO:0000313" key="5">
    <source>
        <dbReference type="Proteomes" id="UP000831684"/>
    </source>
</evidence>
<dbReference type="Proteomes" id="UP000831684">
    <property type="component" value="Chromosome"/>
</dbReference>
<reference evidence="4" key="1">
    <citation type="submission" date="2021-09" db="EMBL/GenBank/DDBJ databases">
        <title>Network and meta-omics reveal the key degrader and cooperation patterns in an efficient 1,4-dioxane-degrading microbial community.</title>
        <authorList>
            <person name="Dai C."/>
        </authorList>
    </citation>
    <scope>NUCLEOTIDE SEQUENCE</scope>
    <source>
        <strain evidence="4">ZM13</strain>
    </source>
</reference>
<sequence length="134" mass="14522">MSFVGEVRRKPFSSFGTAASGLLIAAVMGSIQFIKAVARRRHIAQLGGFDDRMLRDIGLTRGDLLDASSGPLWQDPTAVLVVRSVERRAARRSTMREALREAARQDAAGKAARDRRSDGLSPVTPRQDTPVSCG</sequence>
<name>A0A9E7CWR7_9HYPH</name>
<keyword evidence="2" id="KW-0812">Transmembrane</keyword>
<gene>
    <name evidence="4" type="ORF">K9D25_01440</name>
</gene>
<organism evidence="4 5">
    <name type="scientific">Ancylobacter polymorphus</name>
    <dbReference type="NCBI Taxonomy" id="223390"/>
    <lineage>
        <taxon>Bacteria</taxon>
        <taxon>Pseudomonadati</taxon>
        <taxon>Pseudomonadota</taxon>
        <taxon>Alphaproteobacteria</taxon>
        <taxon>Hyphomicrobiales</taxon>
        <taxon>Xanthobacteraceae</taxon>
        <taxon>Ancylobacter</taxon>
    </lineage>
</organism>
<evidence type="ECO:0000313" key="4">
    <source>
        <dbReference type="EMBL" id="UOK71424.1"/>
    </source>
</evidence>
<feature type="compositionally biased region" description="Basic and acidic residues" evidence="1">
    <location>
        <begin position="93"/>
        <end position="104"/>
    </location>
</feature>
<feature type="domain" description="YjiS-like" evidence="3">
    <location>
        <begin position="37"/>
        <end position="64"/>
    </location>
</feature>
<keyword evidence="2" id="KW-0472">Membrane</keyword>
<proteinExistence type="predicted"/>
<evidence type="ECO:0000256" key="1">
    <source>
        <dbReference type="SAM" id="MobiDB-lite"/>
    </source>
</evidence>
<feature type="region of interest" description="Disordered" evidence="1">
    <location>
        <begin position="93"/>
        <end position="134"/>
    </location>
</feature>